<feature type="binding site" evidence="11">
    <location>
        <position position="65"/>
    </location>
    <ligand>
        <name>UMP</name>
        <dbReference type="ChEBI" id="CHEBI:57865"/>
    </ligand>
</feature>
<dbReference type="AlphaFoldDB" id="A0A089ZVM6"/>
<protein>
    <recommendedName>
        <fullName evidence="11">Uridylate kinase</fullName>
        <shortName evidence="11">UK</shortName>
        <ecNumber evidence="11">2.7.4.22</ecNumber>
    </recommendedName>
    <alternativeName>
        <fullName evidence="11">Uridine monophosphate kinase</fullName>
        <shortName evidence="11">UMP kinase</shortName>
        <shortName evidence="11">UMPK</shortName>
    </alternativeName>
</protein>
<gene>
    <name evidence="11 13" type="primary">pyrH</name>
    <name evidence="13" type="ORF">BRM9_1893</name>
    <name evidence="15" type="ORF">ISP06_11925</name>
    <name evidence="14" type="ORF">MB9_0465</name>
</gene>
<evidence type="ECO:0000256" key="4">
    <source>
        <dbReference type="ARBA" id="ARBA00022490"/>
    </source>
</evidence>
<evidence type="ECO:0000256" key="5">
    <source>
        <dbReference type="ARBA" id="ARBA00022679"/>
    </source>
</evidence>
<dbReference type="GO" id="GO:0005737">
    <property type="term" value="C:cytoplasm"/>
    <property type="evidence" value="ECO:0007669"/>
    <property type="project" value="UniProtKB-SubCell"/>
</dbReference>
<dbReference type="RefSeq" id="WP_048085582.1">
    <property type="nucleotide sequence ID" value="NZ_CP006933.1"/>
</dbReference>
<sequence>MRIVITVGGSIIIKDHDYKRFQGYSRVLKSMAEEHQIMVVVGGGRTARDYIKIARDLGASEALCDDIGIEVTRLNARILITALGDDAYPKVPHNFAEALEFSTTGRIVVMGGTEPAHSTDAVGSILAEFVGADLLLNATSVDGLFDKDPHKHPDAQMFPEITPREMLEMLADKEMKAGTYEFLDKTAIQIIGRSGIKTVIFNGENPENLQKALNDNIGTLIVPNTP</sequence>
<feature type="binding site" evidence="11">
    <location>
        <position position="43"/>
    </location>
    <ligand>
        <name>UMP</name>
        <dbReference type="ChEBI" id="CHEBI:57865"/>
    </ligand>
</feature>
<reference evidence="14" key="2">
    <citation type="submission" date="2014-09" db="EMBL/GenBank/DDBJ databases">
        <authorList>
            <person name="Bishop-Lilly K.A."/>
            <person name="Broomall S.M."/>
            <person name="Chain P.S."/>
            <person name="Chertkov O."/>
            <person name="Coyne S.R."/>
            <person name="Daligault H.E."/>
            <person name="Davenport K.W."/>
            <person name="Erkkila T."/>
            <person name="Frey K.G."/>
            <person name="Gibbons H.S."/>
            <person name="Gu W."/>
            <person name="Jaissle J."/>
            <person name="Johnson S.L."/>
            <person name="Koroleva G.I."/>
            <person name="Ladner J.T."/>
            <person name="Lo C.-C."/>
            <person name="Minogue T.D."/>
            <person name="Munk C."/>
            <person name="Palacios G.F."/>
            <person name="Redden C.L."/>
            <person name="Rosenzweig C.N."/>
            <person name="Scholz M.B."/>
            <person name="Teshima H."/>
            <person name="Xu Y."/>
        </authorList>
    </citation>
    <scope>NUCLEOTIDE SEQUENCE</scope>
    <source>
        <strain evidence="14">Mb9</strain>
    </source>
</reference>
<comment type="caution">
    <text evidence="11">Lacks conserved residue(s) required for the propagation of feature annotation.</text>
</comment>
<accession>A0A089ZVM6</accession>
<evidence type="ECO:0000313" key="15">
    <source>
        <dbReference type="EMBL" id="MBF4476158.1"/>
    </source>
</evidence>
<keyword evidence="4 11" id="KW-0963">Cytoplasm</keyword>
<dbReference type="GO" id="GO:0044210">
    <property type="term" value="P:'de novo' CTP biosynthetic process"/>
    <property type="evidence" value="ECO:0007669"/>
    <property type="project" value="UniProtKB-UniRule"/>
</dbReference>
<evidence type="ECO:0000256" key="9">
    <source>
        <dbReference type="ARBA" id="ARBA00022975"/>
    </source>
</evidence>
<dbReference type="InterPro" id="IPR011818">
    <property type="entry name" value="Uridylate_kinase_arch/spir"/>
</dbReference>
<evidence type="ECO:0000256" key="3">
    <source>
        <dbReference type="ARBA" id="ARBA00007614"/>
    </source>
</evidence>
<dbReference type="KEGG" id="mfc:BRM9_1893"/>
<dbReference type="PIRSF" id="PIRSF005650">
    <property type="entry name" value="Uridylate_kin"/>
    <property type="match status" value="1"/>
</dbReference>
<dbReference type="GO" id="GO:0006225">
    <property type="term" value="P:UDP biosynthetic process"/>
    <property type="evidence" value="ECO:0007669"/>
    <property type="project" value="TreeGrafter"/>
</dbReference>
<comment type="function">
    <text evidence="11">Catalyzes the reversible phosphorylation of UMP to UDP.</text>
</comment>
<feature type="binding site" evidence="11">
    <location>
        <begin position="113"/>
        <end position="119"/>
    </location>
    <ligand>
        <name>UMP</name>
        <dbReference type="ChEBI" id="CHEBI:57865"/>
    </ligand>
</feature>
<reference evidence="13" key="1">
    <citation type="submission" date="2013-12" db="EMBL/GenBank/DDBJ databases">
        <title>The complete genome sequence of Methanobacterium sp. BRM9.</title>
        <authorList>
            <consortium name="Pastoral Greenhouse Gas Research Consortium"/>
            <person name="Kelly W.J."/>
            <person name="Leahy S.C."/>
            <person name="Perry R."/>
            <person name="Li D."/>
            <person name="Altermann E."/>
            <person name="Lambie S.C."/>
            <person name="Attwood G.T."/>
        </authorList>
    </citation>
    <scope>NUCLEOTIDE SEQUENCE [LARGE SCALE GENOMIC DNA]</scope>
    <source>
        <strain evidence="13">BRM9</strain>
    </source>
</reference>
<dbReference type="GO" id="GO:0033862">
    <property type="term" value="F:UMP kinase activity"/>
    <property type="evidence" value="ECO:0007669"/>
    <property type="project" value="UniProtKB-EC"/>
</dbReference>
<feature type="binding site" evidence="11">
    <location>
        <begin position="9"/>
        <end position="10"/>
    </location>
    <ligand>
        <name>ATP</name>
        <dbReference type="ChEBI" id="CHEBI:30616"/>
    </ligand>
</feature>
<reference evidence="15" key="3">
    <citation type="submission" date="2020-10" db="EMBL/GenBank/DDBJ databases">
        <title>Dehalococcoides mccartyi of a TCE/Cr reducing biochatode.</title>
        <authorList>
            <person name="Matturro B."/>
        </authorList>
    </citation>
    <scope>NUCLEOTIDE SEQUENCE</scope>
    <source>
        <strain evidence="15">Bin2</strain>
    </source>
</reference>
<dbReference type="Proteomes" id="UP000062768">
    <property type="component" value="Chromosome I"/>
</dbReference>
<keyword evidence="7 11" id="KW-0418">Kinase</keyword>
<evidence type="ECO:0000256" key="11">
    <source>
        <dbReference type="HAMAP-Rule" id="MF_01220"/>
    </source>
</evidence>
<comment type="activity regulation">
    <text evidence="11">Inhibited by UTP.</text>
</comment>
<name>A0A089ZVM6_METFO</name>
<evidence type="ECO:0000313" key="14">
    <source>
        <dbReference type="EMBL" id="CEL24112.1"/>
    </source>
</evidence>
<dbReference type="Gene3D" id="3.40.1160.10">
    <property type="entry name" value="Acetylglutamate kinase-like"/>
    <property type="match status" value="1"/>
</dbReference>
<keyword evidence="9 11" id="KW-0665">Pyrimidine biosynthesis</keyword>
<feature type="binding site" evidence="11">
    <location>
        <position position="145"/>
    </location>
    <ligand>
        <name>ATP</name>
        <dbReference type="ChEBI" id="CHEBI:30616"/>
    </ligand>
</feature>
<dbReference type="CDD" id="cd04253">
    <property type="entry name" value="AAK_UMPK-PyrH-Pf"/>
    <property type="match status" value="1"/>
</dbReference>
<dbReference type="NCBIfam" id="TIGR02076">
    <property type="entry name" value="pyrH_arch"/>
    <property type="match status" value="1"/>
</dbReference>
<evidence type="ECO:0000256" key="7">
    <source>
        <dbReference type="ARBA" id="ARBA00022777"/>
    </source>
</evidence>
<dbReference type="EMBL" id="CP006933">
    <property type="protein sequence ID" value="AIS32699.1"/>
    <property type="molecule type" value="Genomic_DNA"/>
</dbReference>
<dbReference type="Proteomes" id="UP000029661">
    <property type="component" value="Chromosome"/>
</dbReference>
<dbReference type="EMBL" id="LN734822">
    <property type="protein sequence ID" value="CEL24112.1"/>
    <property type="molecule type" value="Genomic_DNA"/>
</dbReference>
<comment type="subunit">
    <text evidence="11">Homohexamer.</text>
</comment>
<evidence type="ECO:0000259" key="12">
    <source>
        <dbReference type="Pfam" id="PF00696"/>
    </source>
</evidence>
<dbReference type="PANTHER" id="PTHR42833">
    <property type="entry name" value="URIDYLATE KINASE"/>
    <property type="match status" value="1"/>
</dbReference>
<dbReference type="Pfam" id="PF00696">
    <property type="entry name" value="AA_kinase"/>
    <property type="match status" value="1"/>
</dbReference>
<comment type="similarity">
    <text evidence="3 11">Belongs to the UMP kinase family.</text>
</comment>
<comment type="subcellular location">
    <subcellularLocation>
        <location evidence="1 11">Cytoplasm</location>
    </subcellularLocation>
</comment>
<feature type="binding site" evidence="11">
    <location>
        <position position="148"/>
    </location>
    <ligand>
        <name>ATP</name>
        <dbReference type="ChEBI" id="CHEBI:30616"/>
    </ligand>
</feature>
<feature type="domain" description="Aspartate/glutamate/uridylate kinase" evidence="12">
    <location>
        <begin position="1"/>
        <end position="202"/>
    </location>
</feature>
<evidence type="ECO:0000256" key="8">
    <source>
        <dbReference type="ARBA" id="ARBA00022840"/>
    </source>
</evidence>
<evidence type="ECO:0000256" key="10">
    <source>
        <dbReference type="ARBA" id="ARBA00047767"/>
    </source>
</evidence>
<dbReference type="EC" id="2.7.4.22" evidence="11"/>
<feature type="binding site" evidence="11">
    <location>
        <position position="139"/>
    </location>
    <ligand>
        <name>ATP</name>
        <dbReference type="ChEBI" id="CHEBI:30616"/>
    </ligand>
</feature>
<dbReference type="Proteomes" id="UP000606900">
    <property type="component" value="Unassembled WGS sequence"/>
</dbReference>
<dbReference type="InterPro" id="IPR001048">
    <property type="entry name" value="Asp/Glu/Uridylate_kinase"/>
</dbReference>
<proteinExistence type="inferred from homology"/>
<evidence type="ECO:0000313" key="16">
    <source>
        <dbReference type="Proteomes" id="UP000029661"/>
    </source>
</evidence>
<evidence type="ECO:0000256" key="2">
    <source>
        <dbReference type="ARBA" id="ARBA00004791"/>
    </source>
</evidence>
<dbReference type="SUPFAM" id="SSF53633">
    <property type="entry name" value="Carbamate kinase-like"/>
    <property type="match status" value="1"/>
</dbReference>
<evidence type="ECO:0000256" key="6">
    <source>
        <dbReference type="ARBA" id="ARBA00022741"/>
    </source>
</evidence>
<dbReference type="GO" id="GO:0005524">
    <property type="term" value="F:ATP binding"/>
    <property type="evidence" value="ECO:0007669"/>
    <property type="project" value="UniProtKB-KW"/>
</dbReference>
<dbReference type="UniPathway" id="UPA00159">
    <property type="reaction ID" value="UER00275"/>
</dbReference>
<keyword evidence="6 11" id="KW-0547">Nucleotide-binding</keyword>
<dbReference type="OrthoDB" id="372251at2157"/>
<dbReference type="GeneID" id="26738724"/>
<feature type="binding site" evidence="11">
    <location>
        <position position="48"/>
    </location>
    <ligand>
        <name>ATP</name>
        <dbReference type="ChEBI" id="CHEBI:30616"/>
    </ligand>
</feature>
<evidence type="ECO:0000256" key="1">
    <source>
        <dbReference type="ARBA" id="ARBA00004496"/>
    </source>
</evidence>
<dbReference type="PATRIC" id="fig|2162.10.peg.481"/>
<comment type="pathway">
    <text evidence="2 11">Pyrimidine metabolism; CTP biosynthesis via de novo pathway; UDP from UMP (UMPK route): step 1/1.</text>
</comment>
<dbReference type="InterPro" id="IPR011817">
    <property type="entry name" value="Uridylate_kinase"/>
</dbReference>
<dbReference type="STRING" id="2162.BRM9_1893"/>
<evidence type="ECO:0000313" key="17">
    <source>
        <dbReference type="Proteomes" id="UP000062768"/>
    </source>
</evidence>
<feature type="binding site" evidence="11">
    <location>
        <position position="44"/>
    </location>
    <ligand>
        <name>ATP</name>
        <dbReference type="ChEBI" id="CHEBI:30616"/>
    </ligand>
</feature>
<evidence type="ECO:0000313" key="13">
    <source>
        <dbReference type="EMBL" id="AIS32699.1"/>
    </source>
</evidence>
<organism evidence="13 16">
    <name type="scientific">Methanobacterium formicicum</name>
    <dbReference type="NCBI Taxonomy" id="2162"/>
    <lineage>
        <taxon>Archaea</taxon>
        <taxon>Methanobacteriati</taxon>
        <taxon>Methanobacteriota</taxon>
        <taxon>Methanomada group</taxon>
        <taxon>Methanobacteria</taxon>
        <taxon>Methanobacteriales</taxon>
        <taxon>Methanobacteriaceae</taxon>
        <taxon>Methanobacterium</taxon>
    </lineage>
</organism>
<dbReference type="PANTHER" id="PTHR42833:SF4">
    <property type="entry name" value="URIDYLATE KINASE PUMPKIN, CHLOROPLASTIC"/>
    <property type="match status" value="1"/>
</dbReference>
<keyword evidence="17" id="KW-1185">Reference proteome</keyword>
<dbReference type="HAMAP" id="MF_01220_A">
    <property type="entry name" value="PyrH_A"/>
    <property type="match status" value="1"/>
</dbReference>
<comment type="catalytic activity">
    <reaction evidence="10 11">
        <text>UMP + ATP = UDP + ADP</text>
        <dbReference type="Rhea" id="RHEA:24400"/>
        <dbReference type="ChEBI" id="CHEBI:30616"/>
        <dbReference type="ChEBI" id="CHEBI:57865"/>
        <dbReference type="ChEBI" id="CHEBI:58223"/>
        <dbReference type="ChEBI" id="CHEBI:456216"/>
        <dbReference type="EC" id="2.7.4.22"/>
    </reaction>
</comment>
<keyword evidence="8 11" id="KW-0067">ATP-binding</keyword>
<dbReference type="InterPro" id="IPR036393">
    <property type="entry name" value="AceGlu_kinase-like_sf"/>
</dbReference>
<keyword evidence="5 11" id="KW-0808">Transferase</keyword>
<dbReference type="EMBL" id="JADIIL010000039">
    <property type="protein sequence ID" value="MBF4476158.1"/>
    <property type="molecule type" value="Genomic_DNA"/>
</dbReference>